<sequence length="1818" mass="195242">MSDRTWTRHNAGTSFTNPSLVSSNIPTLANPTRGFGLPTNNTPLATVTEVAGDVQEAQSADEQSLEPEAIKEKPLVHDISRISLRRPQPQLTVSQPGDQYEQSADWVANQIMLLPRPQSKINPGEIDSQDIVQRKCAACEQEEEEVQRASDHSVPTQENIETQLNNSKGGGNPLSAEVRDFMEPRFGSNFDNVRVHTGSNAVQMSQSLGAQAFTHGSDVYFGAGKSPGNNELTAHELTHVVQQTGKVQKQSDTSTATAPVEQTASGMPPKKGTTKIDKKNGTITASGKNITEAITNLTSQGKGEAGSVTCAPEKSVQTYQADDQSAEIVYEADVLVTETKAMPVWTELDQQCEPVKKEWARFYSALDTHENGHISIDEKAFKDLHKKLLGKTTSASDKIFNDTYAQANTDNNTYDTTTKHGLTQGTGVTPVQCGPEKVSQSEDGSNAETEVQTKQQAGIKTLQHNSSNDFLSNKTTLQTKLSPTLSVTSQPYSTIQAQPQTNKVQMKCSACDLDDSVQRKTIAQNITSHKDNKSIQKLGWNDIKDAAGAGANWVGDKASAGAEWVGDKASDVASMGKDAFAALVARVAPGLADLIRQGPMGLLGEKIKDGIKSWVSSITGNIDIAGVIAQLQGSFTGVFEGIQDVTKGDPASCRNFANSLKALQDLGHAFMENAAVKQIQAVFSQVKGVFQKVTDLAIAPAFDALMSVAGGVFDTVKVLATTIWEWGAPVRNTLGAAWDWVKEQLGIGGDGEGGVLGWLKTKASQVWTEIKGTLAPVLGPLKTVGSVLLAFSPVGSIYLIVKYVPQLVKAVQWLWAHKDDKDIVKKAHEEMGDTILPELLSNVEGFAQTMQSTVSSLVNQAVQLSEAVLELLGAISGVPLLSMAQSLVQTVSNGVKEFISWCQEGFQSAAKTVQEFASKIITKIKPYIGVLTSLGLAIVNPGMIPVILAGWAWQALDDCYKAPIINFLLDIVIGLLQAAPSLPMFGLLWPIIKAGVLGFLQGVKGKPDHEKVAIANKLAKIISGGSPAFIVGFVKGLLKGIWEGLTDPFVLIYEAIKGLGNLVTWLNDVANQALSPTPTDQPASAQEGAASPATTANNNVEMGERMQQMAGELQPPVEQVSQGFMPAVQEVFSGGGAMSFEQLMQKLGDAWGSVETALMNAGGTLADKVCQFMLQDSAEGEMGETVGWLAGTIAFEVVLGILTAGSWTAAKGAMKGLKLFAKILDWTGEVMGLAFKGLAKVGGFILDGIKGLGKLLGKAGGAAKVILDALGEIGQKLITFADELLGRAAKGAASEVAEEGAEKAAKEVVEEAGEKATKETFEEGAEKGAKEGTEESGEKGAKETTDDTAKKAAELPAAIAKAKSITETNDIADTPAPILLGILTSTVKPQYSWIKGFEARPKRPGHYSIHMIASDHEIDSDYSTDEIKKLESQAKEFEAQLKEASAKTREAEAKAVEARKTADEATSHVKATEAEAKAAEAKVQQAEIEAQAAEARAKNAEGTTEEAAQAKQELLKAKQEAGQAKQEVLKARQQAEQAKKEFQALEEAKAKASLEETEARQIEAIAREEASLVKQEALTNQKVKLQGDRAALDKEIDELRTEAAKAQKKVDEASKKIPDKRGAERKLAENELDQLQKRRDKISNKLSEKSGEKAKLNTQIKNIEEQIQAEIRASRAVPPEIAKKLRDNSPNDELRKWVNDSSNPQVKFDPVTGKPIDPVYGRPVDRLSPDHIVPLEEIKQMPGFNKLTYQQQLEVANLRENIMGIDPRVNSAKQDTSWTVFKGHSEFGAIDPKVQAKLIQAEKDARAALEKAIEARLP</sequence>
<feature type="region of interest" description="Disordered" evidence="5">
    <location>
        <begin position="1"/>
        <end position="20"/>
    </location>
</feature>
<proteinExistence type="predicted"/>
<accession>A0ABR8F2D5</accession>
<feature type="region of interest" description="Disordered" evidence="5">
    <location>
        <begin position="1455"/>
        <end position="1482"/>
    </location>
</feature>
<dbReference type="RefSeq" id="WP_190894139.1">
    <property type="nucleotide sequence ID" value="NZ_JACJTE010000034.1"/>
</dbReference>
<keyword evidence="6" id="KW-0472">Membrane</keyword>
<dbReference type="InterPro" id="IPR010321">
    <property type="entry name" value="DUF922"/>
</dbReference>
<keyword evidence="4" id="KW-0206">Cytoskeleton</keyword>
<feature type="transmembrane region" description="Helical" evidence="6">
    <location>
        <begin position="965"/>
        <end position="992"/>
    </location>
</feature>
<keyword evidence="9" id="KW-1185">Reference proteome</keyword>
<evidence type="ECO:0000256" key="4">
    <source>
        <dbReference type="ARBA" id="ARBA00023212"/>
    </source>
</evidence>
<feature type="region of interest" description="Disordered" evidence="5">
    <location>
        <begin position="1605"/>
        <end position="1653"/>
    </location>
</feature>
<dbReference type="Pfam" id="PF06037">
    <property type="entry name" value="DUF922"/>
    <property type="match status" value="1"/>
</dbReference>
<comment type="subcellular location">
    <subcellularLocation>
        <location evidence="1">Cytoplasm</location>
        <location evidence="1">Cytoskeleton</location>
    </subcellularLocation>
</comment>
<dbReference type="InterPro" id="IPR047149">
    <property type="entry name" value="KIF11-like"/>
</dbReference>
<evidence type="ECO:0000313" key="9">
    <source>
        <dbReference type="Proteomes" id="UP000604661"/>
    </source>
</evidence>
<feature type="compositionally biased region" description="Polar residues" evidence="5">
    <location>
        <begin position="8"/>
        <end position="20"/>
    </location>
</feature>
<feature type="compositionally biased region" description="Polar residues" evidence="5">
    <location>
        <begin position="441"/>
        <end position="455"/>
    </location>
</feature>
<feature type="domain" description="eCIS core" evidence="7">
    <location>
        <begin position="173"/>
        <end position="246"/>
    </location>
</feature>
<dbReference type="InterPro" id="IPR025295">
    <property type="entry name" value="eCIS_core_dom"/>
</dbReference>
<feature type="compositionally biased region" description="Polar residues" evidence="5">
    <location>
        <begin position="419"/>
        <end position="429"/>
    </location>
</feature>
<dbReference type="EMBL" id="JACJTE010000034">
    <property type="protein sequence ID" value="MBD2563678.1"/>
    <property type="molecule type" value="Genomic_DNA"/>
</dbReference>
<evidence type="ECO:0000256" key="6">
    <source>
        <dbReference type="SAM" id="Phobius"/>
    </source>
</evidence>
<feature type="region of interest" description="Disordered" evidence="5">
    <location>
        <begin position="245"/>
        <end position="281"/>
    </location>
</feature>
<comment type="caution">
    <text evidence="8">The sequence shown here is derived from an EMBL/GenBank/DDBJ whole genome shotgun (WGS) entry which is preliminary data.</text>
</comment>
<keyword evidence="6" id="KW-1133">Transmembrane helix</keyword>
<keyword evidence="2" id="KW-0963">Cytoplasm</keyword>
<dbReference type="Pfam" id="PF13699">
    <property type="entry name" value="eCIS_core"/>
    <property type="match status" value="1"/>
</dbReference>
<keyword evidence="3" id="KW-0505">Motor protein</keyword>
<keyword evidence="6" id="KW-0812">Transmembrane</keyword>
<dbReference type="PANTHER" id="PTHR47970">
    <property type="entry name" value="KINESIN-LIKE PROTEIN KIF11"/>
    <property type="match status" value="1"/>
</dbReference>
<feature type="region of interest" description="Disordered" evidence="5">
    <location>
        <begin position="1692"/>
        <end position="1723"/>
    </location>
</feature>
<reference evidence="8 9" key="1">
    <citation type="journal article" date="2020" name="ISME J.">
        <title>Comparative genomics reveals insights into cyanobacterial evolution and habitat adaptation.</title>
        <authorList>
            <person name="Chen M.Y."/>
            <person name="Teng W.K."/>
            <person name="Zhao L."/>
            <person name="Hu C.X."/>
            <person name="Zhou Y.K."/>
            <person name="Han B.P."/>
            <person name="Song L.R."/>
            <person name="Shu W.S."/>
        </authorList>
    </citation>
    <scope>NUCLEOTIDE SEQUENCE [LARGE SCALE GENOMIC DNA]</scope>
    <source>
        <strain evidence="8 9">FACHB-391</strain>
    </source>
</reference>
<name>A0ABR8F2D5_NOSLI</name>
<feature type="region of interest" description="Disordered" evidence="5">
    <location>
        <begin position="1304"/>
        <end position="1349"/>
    </location>
</feature>
<feature type="region of interest" description="Disordered" evidence="5">
    <location>
        <begin position="1076"/>
        <end position="1095"/>
    </location>
</feature>
<dbReference type="Proteomes" id="UP000604661">
    <property type="component" value="Unassembled WGS sequence"/>
</dbReference>
<feature type="compositionally biased region" description="Basic and acidic residues" evidence="5">
    <location>
        <begin position="1455"/>
        <end position="1480"/>
    </location>
</feature>
<evidence type="ECO:0000256" key="2">
    <source>
        <dbReference type="ARBA" id="ARBA00022490"/>
    </source>
</evidence>
<feature type="region of interest" description="Disordered" evidence="5">
    <location>
        <begin position="143"/>
        <end position="173"/>
    </location>
</feature>
<protein>
    <submittedName>
        <fullName evidence="8">DUF4157 domain-containing protein</fullName>
    </submittedName>
</protein>
<feature type="transmembrane region" description="Helical" evidence="6">
    <location>
        <begin position="927"/>
        <end position="953"/>
    </location>
</feature>
<feature type="compositionally biased region" description="Polar residues" evidence="5">
    <location>
        <begin position="153"/>
        <end position="167"/>
    </location>
</feature>
<feature type="compositionally biased region" description="Polar residues" evidence="5">
    <location>
        <begin position="245"/>
        <end position="265"/>
    </location>
</feature>
<evidence type="ECO:0000313" key="8">
    <source>
        <dbReference type="EMBL" id="MBD2563678.1"/>
    </source>
</evidence>
<feature type="region of interest" description="Disordered" evidence="5">
    <location>
        <begin position="407"/>
        <end position="455"/>
    </location>
</feature>
<evidence type="ECO:0000256" key="3">
    <source>
        <dbReference type="ARBA" id="ARBA00023175"/>
    </source>
</evidence>
<evidence type="ECO:0000259" key="7">
    <source>
        <dbReference type="Pfam" id="PF13699"/>
    </source>
</evidence>
<organism evidence="8 9">
    <name type="scientific">Nostoc linckia FACHB-391</name>
    <dbReference type="NCBI Taxonomy" id="2692906"/>
    <lineage>
        <taxon>Bacteria</taxon>
        <taxon>Bacillati</taxon>
        <taxon>Cyanobacteriota</taxon>
        <taxon>Cyanophyceae</taxon>
        <taxon>Nostocales</taxon>
        <taxon>Nostocaceae</taxon>
        <taxon>Nostoc</taxon>
    </lineage>
</organism>
<dbReference type="PANTHER" id="PTHR47970:SF12">
    <property type="entry name" value="KINESIN FAMILY MEMBER 11"/>
    <property type="match status" value="1"/>
</dbReference>
<gene>
    <name evidence="8" type="ORF">H6G95_24310</name>
</gene>
<evidence type="ECO:0000256" key="1">
    <source>
        <dbReference type="ARBA" id="ARBA00004245"/>
    </source>
</evidence>
<dbReference type="CDD" id="cd06503">
    <property type="entry name" value="ATP-synt_Fo_b"/>
    <property type="match status" value="1"/>
</dbReference>
<evidence type="ECO:0000256" key="5">
    <source>
        <dbReference type="SAM" id="MobiDB-lite"/>
    </source>
</evidence>